<evidence type="ECO:0000259" key="7">
    <source>
        <dbReference type="Pfam" id="PF04138"/>
    </source>
</evidence>
<feature type="transmembrane region" description="Helical" evidence="6">
    <location>
        <begin position="130"/>
        <end position="149"/>
    </location>
</feature>
<comment type="subcellular location">
    <subcellularLocation>
        <location evidence="1">Membrane</location>
        <topology evidence="1">Multi-pass membrane protein</topology>
    </subcellularLocation>
</comment>
<sequence>MRGEGGRVMGGHRRRAAEPLRGFRGHVVGQAAMFTAVGAVTTLANVVLYVLMRGTFSAEISNVLSVLITTVASSIAHRRWVFSDRDEHPMRMHLQTFAVMLYYCGSNQIALWLLGLAVEAPSSTAEATAVVAMALFGGTSRFLALRLWVFTRRTRSTPPLNTETPVS</sequence>
<dbReference type="RefSeq" id="WP_210973438.1">
    <property type="nucleotide sequence ID" value="NZ_JAGPXE010000019.1"/>
</dbReference>
<evidence type="ECO:0000256" key="3">
    <source>
        <dbReference type="ARBA" id="ARBA00022692"/>
    </source>
</evidence>
<keyword evidence="3 6" id="KW-0812">Transmembrane</keyword>
<keyword evidence="9" id="KW-1185">Reference proteome</keyword>
<comment type="caution">
    <text evidence="8">The sequence shown here is derived from an EMBL/GenBank/DDBJ whole genome shotgun (WGS) entry which is preliminary data.</text>
</comment>
<evidence type="ECO:0000256" key="4">
    <source>
        <dbReference type="ARBA" id="ARBA00022989"/>
    </source>
</evidence>
<feature type="transmembrane region" description="Helical" evidence="6">
    <location>
        <begin position="31"/>
        <end position="52"/>
    </location>
</feature>
<name>A0ABS5DQ61_9PSEU</name>
<evidence type="ECO:0000256" key="5">
    <source>
        <dbReference type="ARBA" id="ARBA00023136"/>
    </source>
</evidence>
<proteinExistence type="inferred from homology"/>
<evidence type="ECO:0000256" key="6">
    <source>
        <dbReference type="SAM" id="Phobius"/>
    </source>
</evidence>
<dbReference type="PANTHER" id="PTHR38459">
    <property type="entry name" value="PROPHAGE BACTOPRENOL-LINKED GLUCOSE TRANSLOCASE HOMOLOG"/>
    <property type="match status" value="1"/>
</dbReference>
<keyword evidence="5 6" id="KW-0472">Membrane</keyword>
<accession>A0ABS5DQ61</accession>
<reference evidence="8 9" key="1">
    <citation type="submission" date="2021-04" db="EMBL/GenBank/DDBJ databases">
        <title>Whole-genome sequencing of Saccharopolyspora endophytica KCTC 19397.</title>
        <authorList>
            <person name="Ay H."/>
            <person name="Saygin H."/>
            <person name="Sahin N."/>
        </authorList>
    </citation>
    <scope>NUCLEOTIDE SEQUENCE [LARGE SCALE GENOMIC DNA]</scope>
    <source>
        <strain evidence="8 9">KCTC 19397</strain>
    </source>
</reference>
<protein>
    <submittedName>
        <fullName evidence="8">GtrA family protein</fullName>
    </submittedName>
</protein>
<comment type="similarity">
    <text evidence="2">Belongs to the GtrA family.</text>
</comment>
<dbReference type="Proteomes" id="UP000674084">
    <property type="component" value="Unassembled WGS sequence"/>
</dbReference>
<feature type="transmembrane region" description="Helical" evidence="6">
    <location>
        <begin position="58"/>
        <end position="76"/>
    </location>
</feature>
<dbReference type="EMBL" id="JAGPXE010000019">
    <property type="protein sequence ID" value="MBQ0928423.1"/>
    <property type="molecule type" value="Genomic_DNA"/>
</dbReference>
<evidence type="ECO:0000313" key="9">
    <source>
        <dbReference type="Proteomes" id="UP000674084"/>
    </source>
</evidence>
<evidence type="ECO:0000313" key="8">
    <source>
        <dbReference type="EMBL" id="MBQ0928423.1"/>
    </source>
</evidence>
<organism evidence="8 9">
    <name type="scientific">Saccharopolyspora endophytica</name>
    <dbReference type="NCBI Taxonomy" id="543886"/>
    <lineage>
        <taxon>Bacteria</taxon>
        <taxon>Bacillati</taxon>
        <taxon>Actinomycetota</taxon>
        <taxon>Actinomycetes</taxon>
        <taxon>Pseudonocardiales</taxon>
        <taxon>Pseudonocardiaceae</taxon>
        <taxon>Saccharopolyspora</taxon>
    </lineage>
</organism>
<dbReference type="InterPro" id="IPR051401">
    <property type="entry name" value="GtrA_CellWall_Glycosyl"/>
</dbReference>
<dbReference type="Pfam" id="PF04138">
    <property type="entry name" value="GtrA_DPMS_TM"/>
    <property type="match status" value="1"/>
</dbReference>
<dbReference type="InterPro" id="IPR007267">
    <property type="entry name" value="GtrA_DPMS_TM"/>
</dbReference>
<feature type="domain" description="GtrA/DPMS transmembrane" evidence="7">
    <location>
        <begin position="34"/>
        <end position="150"/>
    </location>
</feature>
<keyword evidence="4 6" id="KW-1133">Transmembrane helix</keyword>
<evidence type="ECO:0000256" key="2">
    <source>
        <dbReference type="ARBA" id="ARBA00009399"/>
    </source>
</evidence>
<dbReference type="PANTHER" id="PTHR38459:SF1">
    <property type="entry name" value="PROPHAGE BACTOPRENOL-LINKED GLUCOSE TRANSLOCASE HOMOLOG"/>
    <property type="match status" value="1"/>
</dbReference>
<gene>
    <name evidence="8" type="ORF">KBO27_31145</name>
</gene>
<evidence type="ECO:0000256" key="1">
    <source>
        <dbReference type="ARBA" id="ARBA00004141"/>
    </source>
</evidence>
<feature type="transmembrane region" description="Helical" evidence="6">
    <location>
        <begin position="97"/>
        <end position="118"/>
    </location>
</feature>